<feature type="transmembrane region" description="Helical" evidence="1">
    <location>
        <begin position="133"/>
        <end position="150"/>
    </location>
</feature>
<feature type="transmembrane region" description="Helical" evidence="1">
    <location>
        <begin position="91"/>
        <end position="113"/>
    </location>
</feature>
<organism evidence="2 3">
    <name type="scientific">Burkholderia stagnalis</name>
    <dbReference type="NCBI Taxonomy" id="1503054"/>
    <lineage>
        <taxon>Bacteria</taxon>
        <taxon>Pseudomonadati</taxon>
        <taxon>Pseudomonadota</taxon>
        <taxon>Betaproteobacteria</taxon>
        <taxon>Burkholderiales</taxon>
        <taxon>Burkholderiaceae</taxon>
        <taxon>Burkholderia</taxon>
        <taxon>Burkholderia cepacia complex</taxon>
    </lineage>
</organism>
<comment type="caution">
    <text evidence="2">The sequence shown here is derived from an EMBL/GenBank/DDBJ whole genome shotgun (WGS) entry which is preliminary data.</text>
</comment>
<keyword evidence="1" id="KW-1133">Transmembrane helix</keyword>
<sequence>MLSIANGVALECDRNMTGEYLLRKETARRIWYALSGLCVVEAAGMAILAPSWKGGTVIGEINALALFVAGGGVLFLLLARTTPAVSLSTQLMRLMFALMGGTATYVVLTWGLWAAGVPIVTGTVKRGLMAENYWLGPAILAYTVVVWMAYRGALRRENDSVPTRSHGQE</sequence>
<feature type="transmembrane region" description="Helical" evidence="1">
    <location>
        <begin position="61"/>
        <end position="79"/>
    </location>
</feature>
<dbReference type="EMBL" id="QTPM01000012">
    <property type="protein sequence ID" value="RQY93789.1"/>
    <property type="molecule type" value="Genomic_DNA"/>
</dbReference>
<protein>
    <submittedName>
        <fullName evidence="2">Uncharacterized protein</fullName>
    </submittedName>
</protein>
<keyword evidence="1" id="KW-0472">Membrane</keyword>
<dbReference type="Proteomes" id="UP000281098">
    <property type="component" value="Unassembled WGS sequence"/>
</dbReference>
<evidence type="ECO:0000313" key="3">
    <source>
        <dbReference type="Proteomes" id="UP000281098"/>
    </source>
</evidence>
<accession>A0ABX9YRF7</accession>
<name>A0ABX9YRF7_9BURK</name>
<gene>
    <name evidence="2" type="ORF">DF017_12180</name>
</gene>
<keyword evidence="1" id="KW-0812">Transmembrane</keyword>
<feature type="transmembrane region" description="Helical" evidence="1">
    <location>
        <begin position="30"/>
        <end position="49"/>
    </location>
</feature>
<evidence type="ECO:0000256" key="1">
    <source>
        <dbReference type="SAM" id="Phobius"/>
    </source>
</evidence>
<reference evidence="2 3" key="1">
    <citation type="submission" date="2018-08" db="EMBL/GenBank/DDBJ databases">
        <title>Comparative analysis of Burkholderia isolates from Puerto Rico.</title>
        <authorList>
            <person name="Hall C."/>
            <person name="Sahl J."/>
            <person name="Wagner D."/>
        </authorList>
    </citation>
    <scope>NUCLEOTIDE SEQUENCE [LARGE SCALE GENOMIC DNA]</scope>
    <source>
        <strain evidence="2 3">Bp8966</strain>
    </source>
</reference>
<evidence type="ECO:0000313" key="2">
    <source>
        <dbReference type="EMBL" id="RQY93789.1"/>
    </source>
</evidence>
<proteinExistence type="predicted"/>
<keyword evidence="3" id="KW-1185">Reference proteome</keyword>